<gene>
    <name evidence="2" type="ORF">SOCE836_045060</name>
</gene>
<proteinExistence type="predicted"/>
<dbReference type="Proteomes" id="UP000295497">
    <property type="component" value="Chromosome"/>
</dbReference>
<name>A0A4P2QQA3_SORCE</name>
<dbReference type="AlphaFoldDB" id="A0A4P2QQA3"/>
<reference evidence="2 3" key="1">
    <citation type="submission" date="2015-09" db="EMBL/GenBank/DDBJ databases">
        <title>Sorangium comparison.</title>
        <authorList>
            <person name="Zaburannyi N."/>
            <person name="Bunk B."/>
            <person name="Overmann J."/>
            <person name="Mueller R."/>
        </authorList>
    </citation>
    <scope>NUCLEOTIDE SEQUENCE [LARGE SCALE GENOMIC DNA]</scope>
    <source>
        <strain evidence="2 3">So ce836</strain>
    </source>
</reference>
<protein>
    <submittedName>
        <fullName evidence="2">Uncharacterized protein</fullName>
    </submittedName>
</protein>
<dbReference type="EMBL" id="CP012672">
    <property type="protein sequence ID" value="AUX32369.1"/>
    <property type="molecule type" value="Genomic_DNA"/>
</dbReference>
<sequence length="99" mass="10891">MRINAVPAEALPPGVRLARATGDRNQTSNVLPELPKRGYPPIVRPVDALVETIEHEEQLGLVFILAIGQPVPELRAQLQDVPRRAQRVFAELLQEGGLI</sequence>
<evidence type="ECO:0000313" key="3">
    <source>
        <dbReference type="Proteomes" id="UP000295497"/>
    </source>
</evidence>
<accession>A0A4P2QQA3</accession>
<feature type="region of interest" description="Disordered" evidence="1">
    <location>
        <begin position="14"/>
        <end position="33"/>
    </location>
</feature>
<evidence type="ECO:0000256" key="1">
    <source>
        <dbReference type="SAM" id="MobiDB-lite"/>
    </source>
</evidence>
<evidence type="ECO:0000313" key="2">
    <source>
        <dbReference type="EMBL" id="AUX32369.1"/>
    </source>
</evidence>
<organism evidence="2 3">
    <name type="scientific">Sorangium cellulosum</name>
    <name type="common">Polyangium cellulosum</name>
    <dbReference type="NCBI Taxonomy" id="56"/>
    <lineage>
        <taxon>Bacteria</taxon>
        <taxon>Pseudomonadati</taxon>
        <taxon>Myxococcota</taxon>
        <taxon>Polyangia</taxon>
        <taxon>Polyangiales</taxon>
        <taxon>Polyangiaceae</taxon>
        <taxon>Sorangium</taxon>
    </lineage>
</organism>